<evidence type="ECO:0000313" key="2">
    <source>
        <dbReference type="Proteomes" id="UP001234178"/>
    </source>
</evidence>
<name>A0ABR0AM95_9CRUS</name>
<dbReference type="EMBL" id="JAOYFB010000038">
    <property type="protein sequence ID" value="KAK4026237.1"/>
    <property type="molecule type" value="Genomic_DNA"/>
</dbReference>
<reference evidence="1 2" key="1">
    <citation type="journal article" date="2023" name="Nucleic Acids Res.">
        <title>The hologenome of Daphnia magna reveals possible DNA methylation and microbiome-mediated evolution of the host genome.</title>
        <authorList>
            <person name="Chaturvedi A."/>
            <person name="Li X."/>
            <person name="Dhandapani V."/>
            <person name="Marshall H."/>
            <person name="Kissane S."/>
            <person name="Cuenca-Cambronero M."/>
            <person name="Asole G."/>
            <person name="Calvet F."/>
            <person name="Ruiz-Romero M."/>
            <person name="Marangio P."/>
            <person name="Guigo R."/>
            <person name="Rago D."/>
            <person name="Mirbahai L."/>
            <person name="Eastwood N."/>
            <person name="Colbourne J.K."/>
            <person name="Zhou J."/>
            <person name="Mallon E."/>
            <person name="Orsini L."/>
        </authorList>
    </citation>
    <scope>NUCLEOTIDE SEQUENCE [LARGE SCALE GENOMIC DNA]</scope>
    <source>
        <strain evidence="1">LRV0_1</strain>
    </source>
</reference>
<proteinExistence type="predicted"/>
<comment type="caution">
    <text evidence="1">The sequence shown here is derived from an EMBL/GenBank/DDBJ whole genome shotgun (WGS) entry which is preliminary data.</text>
</comment>
<keyword evidence="2" id="KW-1185">Reference proteome</keyword>
<sequence length="81" mass="9297">MDGYVTYAYLVKSMTNVGLGKQIFIHDIVSAMLSLYFSEYGHQFTRANPAKPYAETRRQSDAWATFFVMSSESSNTYFPNF</sequence>
<accession>A0ABR0AM95</accession>
<feature type="non-terminal residue" evidence="1">
    <location>
        <position position="81"/>
    </location>
</feature>
<gene>
    <name evidence="1" type="ORF">OUZ56_015251</name>
</gene>
<evidence type="ECO:0000313" key="1">
    <source>
        <dbReference type="EMBL" id="KAK4026237.1"/>
    </source>
</evidence>
<dbReference type="Proteomes" id="UP001234178">
    <property type="component" value="Unassembled WGS sequence"/>
</dbReference>
<organism evidence="1 2">
    <name type="scientific">Daphnia magna</name>
    <dbReference type="NCBI Taxonomy" id="35525"/>
    <lineage>
        <taxon>Eukaryota</taxon>
        <taxon>Metazoa</taxon>
        <taxon>Ecdysozoa</taxon>
        <taxon>Arthropoda</taxon>
        <taxon>Crustacea</taxon>
        <taxon>Branchiopoda</taxon>
        <taxon>Diplostraca</taxon>
        <taxon>Cladocera</taxon>
        <taxon>Anomopoda</taxon>
        <taxon>Daphniidae</taxon>
        <taxon>Daphnia</taxon>
    </lineage>
</organism>
<protein>
    <submittedName>
        <fullName evidence="1">Uncharacterized protein</fullName>
    </submittedName>
</protein>